<evidence type="ECO:0000313" key="8">
    <source>
        <dbReference type="EMBL" id="RMZ96384.1"/>
    </source>
</evidence>
<dbReference type="AlphaFoldDB" id="A0A3M7PCE1"/>
<dbReference type="Gene3D" id="3.40.470.10">
    <property type="entry name" value="Uracil-DNA glycosylase-like domain"/>
    <property type="match status" value="1"/>
</dbReference>
<dbReference type="InterPro" id="IPR012675">
    <property type="entry name" value="Beta-grasp_dom_sf"/>
</dbReference>
<dbReference type="STRING" id="10195.A0A3M7PCE1"/>
<organism evidence="8 9">
    <name type="scientific">Brachionus plicatilis</name>
    <name type="common">Marine rotifer</name>
    <name type="synonym">Brachionus muelleri</name>
    <dbReference type="NCBI Taxonomy" id="10195"/>
    <lineage>
        <taxon>Eukaryota</taxon>
        <taxon>Metazoa</taxon>
        <taxon>Spiralia</taxon>
        <taxon>Gnathifera</taxon>
        <taxon>Rotifera</taxon>
        <taxon>Eurotatoria</taxon>
        <taxon>Monogononta</taxon>
        <taxon>Pseudotrocha</taxon>
        <taxon>Ploima</taxon>
        <taxon>Brachionidae</taxon>
        <taxon>Brachionus</taxon>
    </lineage>
</organism>
<proteinExistence type="predicted"/>
<dbReference type="InterPro" id="IPR015637">
    <property type="entry name" value="MUG/TDG"/>
</dbReference>
<comment type="caution">
    <text evidence="8">The sequence shown here is derived from an EMBL/GenBank/DDBJ whole genome shotgun (WGS) entry which is preliminary data.</text>
</comment>
<dbReference type="GO" id="GO:0140647">
    <property type="term" value="P:P450-containing electron transport chain"/>
    <property type="evidence" value="ECO:0007669"/>
    <property type="project" value="InterPro"/>
</dbReference>
<feature type="region of interest" description="Disordered" evidence="6">
    <location>
        <begin position="205"/>
        <end position="225"/>
    </location>
</feature>
<dbReference type="InterPro" id="IPR036010">
    <property type="entry name" value="2Fe-2S_ferredoxin-like_sf"/>
</dbReference>
<gene>
    <name evidence="8" type="ORF">BpHYR1_031448</name>
</gene>
<accession>A0A3M7PCE1</accession>
<dbReference type="CDD" id="cd00207">
    <property type="entry name" value="fer2"/>
    <property type="match status" value="1"/>
</dbReference>
<dbReference type="PROSITE" id="PS00814">
    <property type="entry name" value="ADX"/>
    <property type="match status" value="1"/>
</dbReference>
<keyword evidence="2" id="KW-0479">Metal-binding</keyword>
<evidence type="ECO:0000256" key="5">
    <source>
        <dbReference type="ARBA" id="ARBA00034078"/>
    </source>
</evidence>
<dbReference type="InterPro" id="IPR036895">
    <property type="entry name" value="Uracil-DNA_glycosylase-like_sf"/>
</dbReference>
<evidence type="ECO:0000313" key="9">
    <source>
        <dbReference type="Proteomes" id="UP000276133"/>
    </source>
</evidence>
<dbReference type="GO" id="GO:0009055">
    <property type="term" value="F:electron transfer activity"/>
    <property type="evidence" value="ECO:0007669"/>
    <property type="project" value="TreeGrafter"/>
</dbReference>
<dbReference type="EMBL" id="REGN01012241">
    <property type="protein sequence ID" value="RMZ96384.1"/>
    <property type="molecule type" value="Genomic_DNA"/>
</dbReference>
<dbReference type="OrthoDB" id="268593at2759"/>
<keyword evidence="3" id="KW-0408">Iron</keyword>
<feature type="compositionally biased region" description="Acidic residues" evidence="6">
    <location>
        <begin position="210"/>
        <end position="220"/>
    </location>
</feature>
<dbReference type="GO" id="GO:0051537">
    <property type="term" value="F:2 iron, 2 sulfur cluster binding"/>
    <property type="evidence" value="ECO:0007669"/>
    <property type="project" value="UniProtKB-KW"/>
</dbReference>
<dbReference type="PANTHER" id="PTHR23426:SF76">
    <property type="entry name" value="ADRENODOXIN-LIKE PROTEIN 2, MITOCHONDRIAL"/>
    <property type="match status" value="1"/>
</dbReference>
<comment type="cofactor">
    <cofactor evidence="5">
        <name>[2Fe-2S] cluster</name>
        <dbReference type="ChEBI" id="CHEBI:190135"/>
    </cofactor>
</comment>
<dbReference type="PRINTS" id="PR00355">
    <property type="entry name" value="ADRENODOXIN"/>
</dbReference>
<dbReference type="CDD" id="cd10028">
    <property type="entry name" value="UDG-F2_TDG_MUG"/>
    <property type="match status" value="1"/>
</dbReference>
<dbReference type="InterPro" id="IPR001055">
    <property type="entry name" value="Adrenodoxin-like"/>
</dbReference>
<keyword evidence="9" id="KW-1185">Reference proteome</keyword>
<dbReference type="SUPFAM" id="SSF54292">
    <property type="entry name" value="2Fe-2S ferredoxin-like"/>
    <property type="match status" value="1"/>
</dbReference>
<dbReference type="GO" id="GO:0005739">
    <property type="term" value="C:mitochondrion"/>
    <property type="evidence" value="ECO:0007669"/>
    <property type="project" value="TreeGrafter"/>
</dbReference>
<dbReference type="Proteomes" id="UP000276133">
    <property type="component" value="Unassembled WGS sequence"/>
</dbReference>
<sequence>MPRNSDKFDDVADKTLPEVIDYNLDILFVNLNQHHYSGQGNQFFRCLHESELTSKLVKPSETFKLLDYRMGLVNMAERAAEKKNLELAPGDQQRAQQVIRHKILHYRPKIVCYNGKITFEHFFGSPVSYDFNYGKQPSVFEGTGSVQFCLPSTSARLLILPTVSDKIPFFAALKKVRDHLNGHLDHIVDEELMFPDFKATCSGRDTNESQLDDSGDEMDEDTSRLEDLDESKIKKTYRMNNLSVSQIPASVLDEIRREKKSRKTISLATSREYLNVLKKMPKNANTSNFGIDLDTHSNMTNDSDYDSKVDKVSKIKSAQILSKSDANSKKISVILNEVKKNANKQLSKSPRVALSPMPMPPCQPQTKQTATIASKAEHSVFVTENLVNFETVEMELVKKDQYRFDDYYRFDQGNNQNLSMHYLLSDDYYQNLKLDLGRKLKFCFGDEMSESEDLELRAVFSNATEATSYDMSFSLVARLITLNGRHLVQKPNLVNQMRFVSSNKIINLKFIDRNGEELKAKAKVGTSLLDVAIDNNIDLEGFGACEGTLSCSTCHLILKKENYDQLKPPSDEENDMLDLAYGLEPTSRLGCQIIVEEKMDGWVFVVPNEVADARS</sequence>
<dbReference type="PANTHER" id="PTHR23426">
    <property type="entry name" value="FERREDOXIN/ADRENODOXIN"/>
    <property type="match status" value="1"/>
</dbReference>
<evidence type="ECO:0000256" key="2">
    <source>
        <dbReference type="ARBA" id="ARBA00022723"/>
    </source>
</evidence>
<evidence type="ECO:0000256" key="1">
    <source>
        <dbReference type="ARBA" id="ARBA00022714"/>
    </source>
</evidence>
<dbReference type="PROSITE" id="PS51085">
    <property type="entry name" value="2FE2S_FER_2"/>
    <property type="match status" value="1"/>
</dbReference>
<feature type="domain" description="2Fe-2S ferredoxin-type" evidence="7">
    <location>
        <begin position="506"/>
        <end position="609"/>
    </location>
</feature>
<dbReference type="SUPFAM" id="SSF52141">
    <property type="entry name" value="Uracil-DNA glycosylase-like"/>
    <property type="match status" value="1"/>
</dbReference>
<evidence type="ECO:0000256" key="3">
    <source>
        <dbReference type="ARBA" id="ARBA00023004"/>
    </source>
</evidence>
<evidence type="ECO:0000256" key="6">
    <source>
        <dbReference type="SAM" id="MobiDB-lite"/>
    </source>
</evidence>
<reference evidence="8 9" key="1">
    <citation type="journal article" date="2018" name="Sci. Rep.">
        <title>Genomic signatures of local adaptation to the degree of environmental predictability in rotifers.</title>
        <authorList>
            <person name="Franch-Gras L."/>
            <person name="Hahn C."/>
            <person name="Garcia-Roger E.M."/>
            <person name="Carmona M.J."/>
            <person name="Serra M."/>
            <person name="Gomez A."/>
        </authorList>
    </citation>
    <scope>NUCLEOTIDE SEQUENCE [LARGE SCALE GENOMIC DNA]</scope>
    <source>
        <strain evidence="8">HYR1</strain>
    </source>
</reference>
<dbReference type="Pfam" id="PF00111">
    <property type="entry name" value="Fer2"/>
    <property type="match status" value="1"/>
</dbReference>
<feature type="region of interest" description="Disordered" evidence="6">
    <location>
        <begin position="345"/>
        <end position="365"/>
    </location>
</feature>
<evidence type="ECO:0000259" key="7">
    <source>
        <dbReference type="PROSITE" id="PS51085"/>
    </source>
</evidence>
<protein>
    <submittedName>
        <fullName evidence="8">Mitochondrial</fullName>
    </submittedName>
</protein>
<dbReference type="InterPro" id="IPR018298">
    <property type="entry name" value="Adrenodoxin_Fe-S_BS"/>
</dbReference>
<evidence type="ECO:0000256" key="4">
    <source>
        <dbReference type="ARBA" id="ARBA00023014"/>
    </source>
</evidence>
<dbReference type="GO" id="GO:0006285">
    <property type="term" value="P:base-excision repair, AP site formation"/>
    <property type="evidence" value="ECO:0007669"/>
    <property type="project" value="InterPro"/>
</dbReference>
<name>A0A3M7PCE1_BRAPC</name>
<dbReference type="InterPro" id="IPR001041">
    <property type="entry name" value="2Fe-2S_ferredoxin-type"/>
</dbReference>
<dbReference type="GO" id="GO:0000700">
    <property type="term" value="F:mismatch base pair DNA N-glycosylase activity"/>
    <property type="evidence" value="ECO:0007669"/>
    <property type="project" value="InterPro"/>
</dbReference>
<dbReference type="Gene3D" id="3.10.20.30">
    <property type="match status" value="1"/>
</dbReference>
<keyword evidence="1" id="KW-0001">2Fe-2S</keyword>
<keyword evidence="4" id="KW-0411">Iron-sulfur</keyword>
<dbReference type="GO" id="GO:0046872">
    <property type="term" value="F:metal ion binding"/>
    <property type="evidence" value="ECO:0007669"/>
    <property type="project" value="UniProtKB-KW"/>
</dbReference>